<feature type="region of interest" description="Disordered" evidence="1">
    <location>
        <begin position="1"/>
        <end position="27"/>
    </location>
</feature>
<reference evidence="2" key="1">
    <citation type="submission" date="2020-02" db="EMBL/GenBank/DDBJ databases">
        <authorList>
            <person name="Meier V. D."/>
        </authorList>
    </citation>
    <scope>NUCLEOTIDE SEQUENCE</scope>
    <source>
        <strain evidence="2">AVDCRST_MAG88</strain>
    </source>
</reference>
<proteinExistence type="predicted"/>
<accession>A0A6J4V2H8</accession>
<evidence type="ECO:0000256" key="1">
    <source>
        <dbReference type="SAM" id="MobiDB-lite"/>
    </source>
</evidence>
<evidence type="ECO:0000313" key="2">
    <source>
        <dbReference type="EMBL" id="CAA9566611.1"/>
    </source>
</evidence>
<name>A0A6J4V2H8_9BACT</name>
<dbReference type="AlphaFoldDB" id="A0A6J4V2H8"/>
<gene>
    <name evidence="2" type="ORF">AVDCRST_MAG88-1951</name>
</gene>
<feature type="compositionally biased region" description="Polar residues" evidence="1">
    <location>
        <begin position="1"/>
        <end position="14"/>
    </location>
</feature>
<sequence>MAAATPNSGSSPRMLTTRLPANPTASPTAIQLSSTAKNMAMLLTGRPRRRGRAAGIDLARAPATGAAAVGRFGPGTRRGDGVGGA</sequence>
<protein>
    <submittedName>
        <fullName evidence="2">Uncharacterized protein</fullName>
    </submittedName>
</protein>
<dbReference type="EMBL" id="CADCWM010000528">
    <property type="protein sequence ID" value="CAA9566611.1"/>
    <property type="molecule type" value="Genomic_DNA"/>
</dbReference>
<organism evidence="2">
    <name type="scientific">uncultured Thermomicrobiales bacterium</name>
    <dbReference type="NCBI Taxonomy" id="1645740"/>
    <lineage>
        <taxon>Bacteria</taxon>
        <taxon>Pseudomonadati</taxon>
        <taxon>Thermomicrobiota</taxon>
        <taxon>Thermomicrobia</taxon>
        <taxon>Thermomicrobiales</taxon>
        <taxon>environmental samples</taxon>
    </lineage>
</organism>